<dbReference type="OrthoDB" id="6776883at2759"/>
<evidence type="ECO:0000256" key="1">
    <source>
        <dbReference type="SAM" id="SignalP"/>
    </source>
</evidence>
<evidence type="ECO:0000313" key="3">
    <source>
        <dbReference type="Proteomes" id="UP001652700"/>
    </source>
</evidence>
<dbReference type="Proteomes" id="UP001652700">
    <property type="component" value="Unplaced"/>
</dbReference>
<dbReference type="AlphaFoldDB" id="A0A6P7GV17"/>
<keyword evidence="3" id="KW-1185">Reference proteome</keyword>
<feature type="chain" id="PRO_5028199310" evidence="1">
    <location>
        <begin position="23"/>
        <end position="272"/>
    </location>
</feature>
<dbReference type="EnsemblMetazoa" id="XM_050650438.1">
    <property type="protein sequence ID" value="XP_050506395.1"/>
    <property type="gene ID" value="LOC126884499"/>
</dbReference>
<evidence type="ECO:0000313" key="2">
    <source>
        <dbReference type="EnsemblMetazoa" id="XP_050506395.1"/>
    </source>
</evidence>
<proteinExistence type="predicted"/>
<dbReference type="RefSeq" id="XP_028153354.1">
    <property type="nucleotide sequence ID" value="XM_028297553.1"/>
</dbReference>
<gene>
    <name evidence="4" type="primary">LOC114346816</name>
</gene>
<sequence>METKMVILRNIILFSCFLGLLAKESPKNNRPSKLGNRINDEFNPDNISVSVSTDYISDINLSALSYTNSPDEYLELYFKVAQTVNISGLPTQEGLNLEITKRESPYDKTPFTNRNYTSVQSTGSESVSITLNVYESLNRNVDFSDLTISSTIEYNVTILTETIISWNDETNFNTATLLNEDTRISLQDDAMINLASHEGQDLSQCDNQRCSSTTFNSKVMDGFDLNDGIEVFRITTVSPKLFSERKTVDKNNTYHMVNSVLISYFIQIGKVF</sequence>
<evidence type="ECO:0000313" key="4">
    <source>
        <dbReference type="RefSeq" id="XP_028153354.1"/>
    </source>
</evidence>
<accession>A0A6P7GV17</accession>
<name>A0A6P7GV17_DIAVI</name>
<keyword evidence="1" id="KW-0732">Signal</keyword>
<reference evidence="2" key="2">
    <citation type="submission" date="2025-05" db="UniProtKB">
        <authorList>
            <consortium name="EnsemblMetazoa"/>
        </authorList>
    </citation>
    <scope>IDENTIFICATION</scope>
</reference>
<organism evidence="4">
    <name type="scientific">Diabrotica virgifera virgifera</name>
    <name type="common">western corn rootworm</name>
    <dbReference type="NCBI Taxonomy" id="50390"/>
    <lineage>
        <taxon>Eukaryota</taxon>
        <taxon>Metazoa</taxon>
        <taxon>Ecdysozoa</taxon>
        <taxon>Arthropoda</taxon>
        <taxon>Hexapoda</taxon>
        <taxon>Insecta</taxon>
        <taxon>Pterygota</taxon>
        <taxon>Neoptera</taxon>
        <taxon>Endopterygota</taxon>
        <taxon>Coleoptera</taxon>
        <taxon>Polyphaga</taxon>
        <taxon>Cucujiformia</taxon>
        <taxon>Chrysomeloidea</taxon>
        <taxon>Chrysomelidae</taxon>
        <taxon>Galerucinae</taxon>
        <taxon>Diabroticina</taxon>
        <taxon>Diabroticites</taxon>
        <taxon>Diabrotica</taxon>
    </lineage>
</organism>
<protein>
    <submittedName>
        <fullName evidence="4">Uncharacterized protein LOC114346816</fullName>
    </submittedName>
</protein>
<feature type="signal peptide" evidence="1">
    <location>
        <begin position="1"/>
        <end position="22"/>
    </location>
</feature>
<reference evidence="4" key="1">
    <citation type="submission" date="2025-04" db="UniProtKB">
        <authorList>
            <consortium name="RefSeq"/>
        </authorList>
    </citation>
    <scope>IDENTIFICATION</scope>
    <source>
        <tissue evidence="4">Whole insect</tissue>
    </source>
</reference>
<dbReference type="InParanoid" id="A0A6P7GV17"/>